<dbReference type="Proteomes" id="UP000683291">
    <property type="component" value="Chromosome 1"/>
</dbReference>
<dbReference type="EMBL" id="CP073581">
    <property type="protein sequence ID" value="QUJ77933.1"/>
    <property type="molecule type" value="Genomic_DNA"/>
</dbReference>
<keyword evidence="2" id="KW-1185">Reference proteome</keyword>
<dbReference type="Gene3D" id="3.40.50.12500">
    <property type="match status" value="1"/>
</dbReference>
<dbReference type="AlphaFoldDB" id="A0A975JGA9"/>
<reference evidence="1" key="1">
    <citation type="submission" date="2021-04" db="EMBL/GenBank/DDBJ databases">
        <title>Complete genome sequence for Sulfitobacter sp. strain JK7-1.</title>
        <authorList>
            <person name="Park S.-J."/>
        </authorList>
    </citation>
    <scope>NUCLEOTIDE SEQUENCE</scope>
    <source>
        <strain evidence="1">JK7-1</strain>
    </source>
</reference>
<dbReference type="InterPro" id="IPR053714">
    <property type="entry name" value="Iso_Racemase_Enz_sf"/>
</dbReference>
<gene>
    <name evidence="1" type="ORF">KDD17_02845</name>
</gene>
<dbReference type="PANTHER" id="PTHR40267:SF1">
    <property type="entry name" value="BLR3294 PROTEIN"/>
    <property type="match status" value="1"/>
</dbReference>
<protein>
    <submittedName>
        <fullName evidence="1">Aspartate/glutamate racemase family protein</fullName>
    </submittedName>
</protein>
<sequence length="213" mass="21578">MRALLPEGQPLFVTRIPSGAEVTPESLRAMRGQIASAAGLLPSARGFACVGYGCTSATAQIGAEAVADLVQAGVATARVSDPLTACRAACAALGITRLALLSPYVASVSERLRAALGAGGIATPVFGSFNEPVEANVARIDPASTVAAATELARQGGVEAIFLSCTNLRTLAAIPEIEAATGLPCLSSNQVLAWHMGARGKLPGRLAQVRSQA</sequence>
<name>A0A975JGA9_9RHOB</name>
<evidence type="ECO:0000313" key="1">
    <source>
        <dbReference type="EMBL" id="QUJ77933.1"/>
    </source>
</evidence>
<proteinExistence type="predicted"/>
<dbReference type="KEGG" id="sual:KDD17_02845"/>
<dbReference type="PIRSF" id="PIRSF015736">
    <property type="entry name" value="MI"/>
    <property type="match status" value="1"/>
</dbReference>
<dbReference type="Pfam" id="PF17645">
    <property type="entry name" value="Amdase"/>
    <property type="match status" value="1"/>
</dbReference>
<accession>A0A975JGA9</accession>
<evidence type="ECO:0000313" key="2">
    <source>
        <dbReference type="Proteomes" id="UP000683291"/>
    </source>
</evidence>
<dbReference type="InterPro" id="IPR026286">
    <property type="entry name" value="MaiA/AMDase"/>
</dbReference>
<organism evidence="1 2">
    <name type="scientific">Sulfitobacter albidus</name>
    <dbReference type="NCBI Taxonomy" id="2829501"/>
    <lineage>
        <taxon>Bacteria</taxon>
        <taxon>Pseudomonadati</taxon>
        <taxon>Pseudomonadota</taxon>
        <taxon>Alphaproteobacteria</taxon>
        <taxon>Rhodobacterales</taxon>
        <taxon>Roseobacteraceae</taxon>
        <taxon>Sulfitobacter</taxon>
    </lineage>
</organism>
<dbReference type="PANTHER" id="PTHR40267">
    <property type="entry name" value="BLR3294 PROTEIN"/>
    <property type="match status" value="1"/>
</dbReference>